<dbReference type="AlphaFoldDB" id="A0A6A6SL86"/>
<evidence type="ECO:0000313" key="1">
    <source>
        <dbReference type="EMBL" id="KAF2646934.1"/>
    </source>
</evidence>
<accession>A0A6A6SL86</accession>
<proteinExistence type="predicted"/>
<name>A0A6A6SL86_9PLEO</name>
<organism evidence="1 2">
    <name type="scientific">Massarina eburnea CBS 473.64</name>
    <dbReference type="NCBI Taxonomy" id="1395130"/>
    <lineage>
        <taxon>Eukaryota</taxon>
        <taxon>Fungi</taxon>
        <taxon>Dikarya</taxon>
        <taxon>Ascomycota</taxon>
        <taxon>Pezizomycotina</taxon>
        <taxon>Dothideomycetes</taxon>
        <taxon>Pleosporomycetidae</taxon>
        <taxon>Pleosporales</taxon>
        <taxon>Massarineae</taxon>
        <taxon>Massarinaceae</taxon>
        <taxon>Massarina</taxon>
    </lineage>
</organism>
<dbReference type="EMBL" id="MU006776">
    <property type="protein sequence ID" value="KAF2646934.1"/>
    <property type="molecule type" value="Genomic_DNA"/>
</dbReference>
<gene>
    <name evidence="1" type="ORF">P280DRAFT_21778</name>
</gene>
<dbReference type="Proteomes" id="UP000799753">
    <property type="component" value="Unassembled WGS sequence"/>
</dbReference>
<evidence type="ECO:0000313" key="2">
    <source>
        <dbReference type="Proteomes" id="UP000799753"/>
    </source>
</evidence>
<keyword evidence="2" id="KW-1185">Reference proteome</keyword>
<sequence>METLSSTSKDRLSSRGSHFCMPTNTCEEWQHNSDRNSDLRRALESLKVSGNLTDIDITHCTWDDMLEQMAKARDVYFAKGTKSKVRAVLRQGTDIANAISPVISLMPQQYGLQVIQVGLAMIFKVGRSARVNQNMTDGS</sequence>
<dbReference type="OrthoDB" id="5419927at2759"/>
<reference evidence="1" key="1">
    <citation type="journal article" date="2020" name="Stud. Mycol.">
        <title>101 Dothideomycetes genomes: a test case for predicting lifestyles and emergence of pathogens.</title>
        <authorList>
            <person name="Haridas S."/>
            <person name="Albert R."/>
            <person name="Binder M."/>
            <person name="Bloem J."/>
            <person name="Labutti K."/>
            <person name="Salamov A."/>
            <person name="Andreopoulos B."/>
            <person name="Baker S."/>
            <person name="Barry K."/>
            <person name="Bills G."/>
            <person name="Bluhm B."/>
            <person name="Cannon C."/>
            <person name="Castanera R."/>
            <person name="Culley D."/>
            <person name="Daum C."/>
            <person name="Ezra D."/>
            <person name="Gonzalez J."/>
            <person name="Henrissat B."/>
            <person name="Kuo A."/>
            <person name="Liang C."/>
            <person name="Lipzen A."/>
            <person name="Lutzoni F."/>
            <person name="Magnuson J."/>
            <person name="Mondo S."/>
            <person name="Nolan M."/>
            <person name="Ohm R."/>
            <person name="Pangilinan J."/>
            <person name="Park H.-J."/>
            <person name="Ramirez L."/>
            <person name="Alfaro M."/>
            <person name="Sun H."/>
            <person name="Tritt A."/>
            <person name="Yoshinaga Y."/>
            <person name="Zwiers L.-H."/>
            <person name="Turgeon B."/>
            <person name="Goodwin S."/>
            <person name="Spatafora J."/>
            <person name="Crous P."/>
            <person name="Grigoriev I."/>
        </authorList>
    </citation>
    <scope>NUCLEOTIDE SEQUENCE</scope>
    <source>
        <strain evidence="1">CBS 473.64</strain>
    </source>
</reference>
<protein>
    <submittedName>
        <fullName evidence="1">Uncharacterized protein</fullName>
    </submittedName>
</protein>